<dbReference type="FunFam" id="3.40.50.300:FF:000025">
    <property type="entry name" value="ATP-dependent Clp protease subunit"/>
    <property type="match status" value="1"/>
</dbReference>
<dbReference type="FunFam" id="3.40.50.300:FF:000010">
    <property type="entry name" value="Chaperone clpB 1, putative"/>
    <property type="match status" value="1"/>
</dbReference>
<dbReference type="EMBL" id="AP011679">
    <property type="protein sequence ID" value="BAL54159.1"/>
    <property type="molecule type" value="Genomic_DNA"/>
</dbReference>
<dbReference type="Pfam" id="PF07724">
    <property type="entry name" value="AAA_2"/>
    <property type="match status" value="1"/>
</dbReference>
<dbReference type="PRINTS" id="PR00300">
    <property type="entry name" value="CLPPROTEASEA"/>
</dbReference>
<organism evidence="8">
    <name type="scientific">uncultured Acidobacteriota bacterium</name>
    <dbReference type="NCBI Taxonomy" id="171953"/>
    <lineage>
        <taxon>Bacteria</taxon>
        <taxon>Pseudomonadati</taxon>
        <taxon>Acidobacteriota</taxon>
        <taxon>environmental samples</taxon>
    </lineage>
</organism>
<dbReference type="InterPro" id="IPR027417">
    <property type="entry name" value="P-loop_NTPase"/>
</dbReference>
<dbReference type="Gene3D" id="1.10.1780.10">
    <property type="entry name" value="Clp, N-terminal domain"/>
    <property type="match status" value="1"/>
</dbReference>
<dbReference type="InterPro" id="IPR003959">
    <property type="entry name" value="ATPase_AAA_core"/>
</dbReference>
<keyword evidence="4 6" id="KW-0143">Chaperone</keyword>
<evidence type="ECO:0000259" key="7">
    <source>
        <dbReference type="PROSITE" id="PS51903"/>
    </source>
</evidence>
<dbReference type="SMART" id="SM01086">
    <property type="entry name" value="ClpB_D2-small"/>
    <property type="match status" value="1"/>
</dbReference>
<evidence type="ECO:0000313" key="8">
    <source>
        <dbReference type="EMBL" id="BAL54159.1"/>
    </source>
</evidence>
<dbReference type="InterPro" id="IPR003593">
    <property type="entry name" value="AAA+_ATPase"/>
</dbReference>
<dbReference type="Pfam" id="PF02861">
    <property type="entry name" value="Clp_N"/>
    <property type="match status" value="1"/>
</dbReference>
<gene>
    <name evidence="8" type="ORF">HGMM_F13B08C17</name>
</gene>
<keyword evidence="2 6" id="KW-0547">Nucleotide-binding</keyword>
<dbReference type="CDD" id="cd19499">
    <property type="entry name" value="RecA-like_ClpB_Hsp104-like"/>
    <property type="match status" value="1"/>
</dbReference>
<dbReference type="Pfam" id="PF17871">
    <property type="entry name" value="AAA_lid_9"/>
    <property type="match status" value="1"/>
</dbReference>
<dbReference type="InterPro" id="IPR019489">
    <property type="entry name" value="Clp_ATPase_C"/>
</dbReference>
<evidence type="ECO:0000256" key="5">
    <source>
        <dbReference type="PROSITE-ProRule" id="PRU01251"/>
    </source>
</evidence>
<dbReference type="PROSITE" id="PS00871">
    <property type="entry name" value="CLPAB_2"/>
    <property type="match status" value="1"/>
</dbReference>
<dbReference type="PANTHER" id="PTHR11638">
    <property type="entry name" value="ATP-DEPENDENT CLP PROTEASE"/>
    <property type="match status" value="1"/>
</dbReference>
<feature type="domain" description="Clp R" evidence="7">
    <location>
        <begin position="2"/>
        <end position="145"/>
    </location>
</feature>
<dbReference type="SUPFAM" id="SSF52540">
    <property type="entry name" value="P-loop containing nucleoside triphosphate hydrolases"/>
    <property type="match status" value="2"/>
</dbReference>
<dbReference type="PROSITE" id="PS00870">
    <property type="entry name" value="CLPAB_1"/>
    <property type="match status" value="1"/>
</dbReference>
<dbReference type="GO" id="GO:0005524">
    <property type="term" value="F:ATP binding"/>
    <property type="evidence" value="ECO:0007669"/>
    <property type="project" value="UniProtKB-KW"/>
</dbReference>
<reference evidence="8" key="1">
    <citation type="journal article" date="2005" name="Environ. Microbiol.">
        <title>Genetic and functional properties of uncultivated thermophilic crenarchaeotes from a subsurface gold mine as revealed by analysis of genome fragments.</title>
        <authorList>
            <person name="Nunoura T."/>
            <person name="Hirayama H."/>
            <person name="Takami H."/>
            <person name="Oida H."/>
            <person name="Nishi S."/>
            <person name="Shimamura S."/>
            <person name="Suzuki Y."/>
            <person name="Inagaki F."/>
            <person name="Takai K."/>
            <person name="Nealson K.H."/>
            <person name="Horikoshi K."/>
        </authorList>
    </citation>
    <scope>NUCLEOTIDE SEQUENCE</scope>
</reference>
<dbReference type="InterPro" id="IPR018368">
    <property type="entry name" value="ClpA/B_CS1"/>
</dbReference>
<dbReference type="InterPro" id="IPR050130">
    <property type="entry name" value="ClpA_ClpB"/>
</dbReference>
<evidence type="ECO:0000256" key="3">
    <source>
        <dbReference type="ARBA" id="ARBA00022840"/>
    </source>
</evidence>
<sequence length="792" mass="89962">MFERYTEKARRVIFFARYEASQMGASAIEAEHILLGLLREDKTLAARFLRSPSAVEVIRKEIESRSVIREKVSTSSVDLPLSQEARRVLKYADEESERLGHRYVGTEHLLLGILREENSLAAELLYERGLRLQHVREELMRSSVERFQQAKKETPHLAEFSRDLTEMALADKLDPLIGREAELERVIQILCRRTKNNPCLIGEPGVGKTAIVEGLAQRIVAGDVPPFLRNKRIVALDLSLIVAGTKYRGQFEERLKAIMRELIENPQYIVFIDELHTLVGAGSAEGSLDAANILKPALSRGEIQCIGATTPAEFRRTIEKDRSLERRFQAVKVAPPTEEETIRILMGIKDRYEAYHHVRYTEEAIRAAVYYSNRYITDRFLPDKAIDVLDEAGARVKLRQAATLMNRRPRSSSSDISHFLFRSRSRLYTDEWEPDFFEDEPVVDVGREDIEEVISRWTGIPVTSIKEEEQQKLLRIEEELHKRVVSQDKAISAVARAIRRSRAGLKNPNRPVGSFLFLGPTGVGKTEVARTLAEFLFGSERALIRFDMSEFMEKHSVSKLIGSPPGYVGHEEGGQLTERVKRNPYCVILLDEIEKAHPDIFNILLQVLEDGHLTDSLGNTVDFKNAIIIMTSNIGARFIQKRGHVGFQATPEQAQAKIEEEVMHAVRQTFNPEFLNRLDEIIIFDPLTDEDLLKIVDLLVTQLNRTMAHAGIEVRLTAEAKQWIVQKTCSDRTFGARPLRRALQKYVEDPLSEAIIRRDFGPGSVVEVYVEGDALAYRPAPVENPDDAVLVR</sequence>
<keyword evidence="1 5" id="KW-0677">Repeat</keyword>
<keyword evidence="3 6" id="KW-0067">ATP-binding</keyword>
<dbReference type="GO" id="GO:0005737">
    <property type="term" value="C:cytoplasm"/>
    <property type="evidence" value="ECO:0007669"/>
    <property type="project" value="TreeGrafter"/>
</dbReference>
<reference evidence="8" key="2">
    <citation type="journal article" date="2012" name="PLoS ONE">
        <title>A Deeply Branching Thermophilic Bacterium with an Ancient Acetyl-CoA Pathway Dominates a Subsurface Ecosystem.</title>
        <authorList>
            <person name="Takami H."/>
            <person name="Noguchi H."/>
            <person name="Takaki Y."/>
            <person name="Uchiyama I."/>
            <person name="Toyoda A."/>
            <person name="Nishi S."/>
            <person name="Chee G.-J."/>
            <person name="Arai W."/>
            <person name="Nunoura T."/>
            <person name="Itoh T."/>
            <person name="Hattori M."/>
            <person name="Takai K."/>
        </authorList>
    </citation>
    <scope>NUCLEOTIDE SEQUENCE</scope>
</reference>
<proteinExistence type="inferred from homology"/>
<dbReference type="CDD" id="cd00009">
    <property type="entry name" value="AAA"/>
    <property type="match status" value="1"/>
</dbReference>
<dbReference type="InterPro" id="IPR036628">
    <property type="entry name" value="Clp_N_dom_sf"/>
</dbReference>
<dbReference type="Gene3D" id="3.40.50.300">
    <property type="entry name" value="P-loop containing nucleotide triphosphate hydrolases"/>
    <property type="match status" value="3"/>
</dbReference>
<name>H5SDC3_9BACT</name>
<evidence type="ECO:0000256" key="6">
    <source>
        <dbReference type="RuleBase" id="RU004432"/>
    </source>
</evidence>
<dbReference type="Gene3D" id="1.10.8.60">
    <property type="match status" value="1"/>
</dbReference>
<dbReference type="PROSITE" id="PS51903">
    <property type="entry name" value="CLP_R"/>
    <property type="match status" value="1"/>
</dbReference>
<comment type="similarity">
    <text evidence="6">Belongs to the ClpA/ClpB family.</text>
</comment>
<dbReference type="SUPFAM" id="SSF81923">
    <property type="entry name" value="Double Clp-N motif"/>
    <property type="match status" value="1"/>
</dbReference>
<dbReference type="GO" id="GO:0034605">
    <property type="term" value="P:cellular response to heat"/>
    <property type="evidence" value="ECO:0007669"/>
    <property type="project" value="TreeGrafter"/>
</dbReference>
<dbReference type="InterPro" id="IPR028299">
    <property type="entry name" value="ClpA/B_CS2"/>
</dbReference>
<dbReference type="GO" id="GO:0016887">
    <property type="term" value="F:ATP hydrolysis activity"/>
    <property type="evidence" value="ECO:0007669"/>
    <property type="project" value="InterPro"/>
</dbReference>
<dbReference type="Pfam" id="PF10431">
    <property type="entry name" value="ClpB_D2-small"/>
    <property type="match status" value="1"/>
</dbReference>
<dbReference type="PANTHER" id="PTHR11638:SF18">
    <property type="entry name" value="HEAT SHOCK PROTEIN 104"/>
    <property type="match status" value="1"/>
</dbReference>
<evidence type="ECO:0000256" key="4">
    <source>
        <dbReference type="ARBA" id="ARBA00023186"/>
    </source>
</evidence>
<dbReference type="SMART" id="SM00382">
    <property type="entry name" value="AAA"/>
    <property type="match status" value="2"/>
</dbReference>
<dbReference type="Pfam" id="PF00004">
    <property type="entry name" value="AAA"/>
    <property type="match status" value="1"/>
</dbReference>
<accession>H5SDC3</accession>
<protein>
    <submittedName>
        <fullName evidence="8">ATPase</fullName>
    </submittedName>
</protein>
<dbReference type="InterPro" id="IPR041546">
    <property type="entry name" value="ClpA/ClpB_AAA_lid"/>
</dbReference>
<dbReference type="InterPro" id="IPR001270">
    <property type="entry name" value="ClpA/B"/>
</dbReference>
<dbReference type="InterPro" id="IPR004176">
    <property type="entry name" value="Clp_R_N"/>
</dbReference>
<dbReference type="AlphaFoldDB" id="H5SDC3"/>
<evidence type="ECO:0000256" key="1">
    <source>
        <dbReference type="ARBA" id="ARBA00022737"/>
    </source>
</evidence>
<evidence type="ECO:0000256" key="2">
    <source>
        <dbReference type="ARBA" id="ARBA00022741"/>
    </source>
</evidence>